<dbReference type="HAMAP" id="MF_00073">
    <property type="entry name" value="NusB"/>
    <property type="match status" value="1"/>
</dbReference>
<keyword evidence="4 6" id="KW-0805">Transcription regulation</keyword>
<dbReference type="SUPFAM" id="SSF48013">
    <property type="entry name" value="NusB-like"/>
    <property type="match status" value="1"/>
</dbReference>
<keyword evidence="10" id="KW-1185">Reference proteome</keyword>
<dbReference type="AlphaFoldDB" id="A0A8S8XBR4"/>
<proteinExistence type="inferred from homology"/>
<evidence type="ECO:0000259" key="8">
    <source>
        <dbReference type="Pfam" id="PF01029"/>
    </source>
</evidence>
<comment type="similarity">
    <text evidence="1 6">Belongs to the NusB family.</text>
</comment>
<dbReference type="InterPro" id="IPR006027">
    <property type="entry name" value="NusB_RsmB_TIM44"/>
</dbReference>
<keyword evidence="5 6" id="KW-0804">Transcription</keyword>
<evidence type="ECO:0000256" key="4">
    <source>
        <dbReference type="ARBA" id="ARBA00023015"/>
    </source>
</evidence>
<dbReference type="NCBIfam" id="TIGR01951">
    <property type="entry name" value="nusB"/>
    <property type="match status" value="1"/>
</dbReference>
<dbReference type="RefSeq" id="WP_420241674.1">
    <property type="nucleotide sequence ID" value="NZ_BOPV01000001.1"/>
</dbReference>
<feature type="domain" description="NusB/RsmB/TIM44" evidence="8">
    <location>
        <begin position="32"/>
        <end position="166"/>
    </location>
</feature>
<dbReference type="Gene3D" id="1.10.940.10">
    <property type="entry name" value="NusB-like"/>
    <property type="match status" value="1"/>
</dbReference>
<dbReference type="GO" id="GO:0003723">
    <property type="term" value="F:RNA binding"/>
    <property type="evidence" value="ECO:0007669"/>
    <property type="project" value="UniProtKB-UniRule"/>
</dbReference>
<dbReference type="PANTHER" id="PTHR11078">
    <property type="entry name" value="N UTILIZATION SUBSTANCE PROTEIN B-RELATED"/>
    <property type="match status" value="1"/>
</dbReference>
<reference evidence="9" key="1">
    <citation type="submission" date="2021-02" db="EMBL/GenBank/DDBJ databases">
        <title>Genome sequence of Rhodospirillales sp. strain TMPK1 isolated from soil.</title>
        <authorList>
            <person name="Nakai R."/>
            <person name="Kusada H."/>
            <person name="Tamaki H."/>
        </authorList>
    </citation>
    <scope>NUCLEOTIDE SEQUENCE</scope>
    <source>
        <strain evidence="9">TMPK1</strain>
    </source>
</reference>
<dbReference type="GO" id="GO:0006353">
    <property type="term" value="P:DNA-templated transcription termination"/>
    <property type="evidence" value="ECO:0007669"/>
    <property type="project" value="UniProtKB-UniRule"/>
</dbReference>
<sequence length="181" mass="19750">MTPKKKKVAAQQPAPPPKRPPVRGSAKARRTAARLAAVQALYQQAQTGQLALSIVEEFMDWRVGHTVDGVRYVSADPTLFTSIVRGVESKRDELDQLGGRAMDSGERFERLELLLQAILRAGLYELVNHTDLDAPLIIKEYVDVAAGFYGGAEPGLINGVLDRAARVVRESSVGESRAEAR</sequence>
<evidence type="ECO:0000256" key="2">
    <source>
        <dbReference type="ARBA" id="ARBA00022814"/>
    </source>
</evidence>
<gene>
    <name evidence="6 9" type="primary">nusB</name>
    <name evidence="9" type="ORF">TMPK1_08630</name>
</gene>
<evidence type="ECO:0000256" key="3">
    <source>
        <dbReference type="ARBA" id="ARBA00022884"/>
    </source>
</evidence>
<dbReference type="InterPro" id="IPR011605">
    <property type="entry name" value="NusB_fam"/>
</dbReference>
<comment type="function">
    <text evidence="6">Involved in transcription antitermination. Required for transcription of ribosomal RNA (rRNA) genes. Binds specifically to the boxA antiterminator sequence of the ribosomal RNA (rrn) operons.</text>
</comment>
<evidence type="ECO:0000256" key="6">
    <source>
        <dbReference type="HAMAP-Rule" id="MF_00073"/>
    </source>
</evidence>
<dbReference type="EMBL" id="BOPV01000001">
    <property type="protein sequence ID" value="GIL38626.1"/>
    <property type="molecule type" value="Genomic_DNA"/>
</dbReference>
<dbReference type="GO" id="GO:0031564">
    <property type="term" value="P:transcription antitermination"/>
    <property type="evidence" value="ECO:0007669"/>
    <property type="project" value="UniProtKB-KW"/>
</dbReference>
<dbReference type="Pfam" id="PF01029">
    <property type="entry name" value="NusB"/>
    <property type="match status" value="1"/>
</dbReference>
<name>A0A8S8XBR4_9PROT</name>
<evidence type="ECO:0000256" key="7">
    <source>
        <dbReference type="SAM" id="MobiDB-lite"/>
    </source>
</evidence>
<keyword evidence="3 6" id="KW-0694">RNA-binding</keyword>
<organism evidence="9 10">
    <name type="scientific">Roseiterribacter gracilis</name>
    <dbReference type="NCBI Taxonomy" id="2812848"/>
    <lineage>
        <taxon>Bacteria</taxon>
        <taxon>Pseudomonadati</taxon>
        <taxon>Pseudomonadota</taxon>
        <taxon>Alphaproteobacteria</taxon>
        <taxon>Rhodospirillales</taxon>
        <taxon>Roseiterribacteraceae</taxon>
        <taxon>Roseiterribacter</taxon>
    </lineage>
</organism>
<dbReference type="Proteomes" id="UP000681075">
    <property type="component" value="Unassembled WGS sequence"/>
</dbReference>
<dbReference type="GO" id="GO:0005829">
    <property type="term" value="C:cytosol"/>
    <property type="evidence" value="ECO:0007669"/>
    <property type="project" value="TreeGrafter"/>
</dbReference>
<evidence type="ECO:0000313" key="10">
    <source>
        <dbReference type="Proteomes" id="UP000681075"/>
    </source>
</evidence>
<protein>
    <recommendedName>
        <fullName evidence="6">Transcription antitermination protein NusB</fullName>
    </recommendedName>
    <alternativeName>
        <fullName evidence="6">Antitermination factor NusB</fullName>
    </alternativeName>
</protein>
<feature type="region of interest" description="Disordered" evidence="7">
    <location>
        <begin position="1"/>
        <end position="29"/>
    </location>
</feature>
<evidence type="ECO:0000313" key="9">
    <source>
        <dbReference type="EMBL" id="GIL38626.1"/>
    </source>
</evidence>
<dbReference type="PANTHER" id="PTHR11078:SF3">
    <property type="entry name" value="ANTITERMINATION NUSB DOMAIN-CONTAINING PROTEIN"/>
    <property type="match status" value="1"/>
</dbReference>
<evidence type="ECO:0000256" key="1">
    <source>
        <dbReference type="ARBA" id="ARBA00005952"/>
    </source>
</evidence>
<keyword evidence="2 6" id="KW-0889">Transcription antitermination</keyword>
<comment type="caution">
    <text evidence="9">The sequence shown here is derived from an EMBL/GenBank/DDBJ whole genome shotgun (WGS) entry which is preliminary data.</text>
</comment>
<dbReference type="InterPro" id="IPR035926">
    <property type="entry name" value="NusB-like_sf"/>
</dbReference>
<accession>A0A8S8XBR4</accession>
<evidence type="ECO:0000256" key="5">
    <source>
        <dbReference type="ARBA" id="ARBA00023163"/>
    </source>
</evidence>